<evidence type="ECO:0000259" key="8">
    <source>
        <dbReference type="PROSITE" id="PS50279"/>
    </source>
</evidence>
<feature type="compositionally biased region" description="Low complexity" evidence="5">
    <location>
        <begin position="774"/>
        <end position="789"/>
    </location>
</feature>
<dbReference type="SMART" id="SM00131">
    <property type="entry name" value="KU"/>
    <property type="match status" value="2"/>
</dbReference>
<dbReference type="InterPro" id="IPR002223">
    <property type="entry name" value="Kunitz_BPTI"/>
</dbReference>
<dbReference type="PROSITE" id="PS50026">
    <property type="entry name" value="EGF_3"/>
    <property type="match status" value="2"/>
</dbReference>
<feature type="region of interest" description="Disordered" evidence="5">
    <location>
        <begin position="371"/>
        <end position="414"/>
    </location>
</feature>
<accession>A0A1W0X3Y0</accession>
<feature type="compositionally biased region" description="Polar residues" evidence="5">
    <location>
        <begin position="110"/>
        <end position="135"/>
    </location>
</feature>
<dbReference type="GO" id="GO:0004867">
    <property type="term" value="F:serine-type endopeptidase inhibitor activity"/>
    <property type="evidence" value="ECO:0007669"/>
    <property type="project" value="UniProtKB-KW"/>
</dbReference>
<keyword evidence="3" id="KW-1015">Disulfide bond</keyword>
<dbReference type="OrthoDB" id="188511at2759"/>
<dbReference type="FunFam" id="4.10.410.10:FF:000020">
    <property type="entry name" value="Collagen, type VI, alpha 3"/>
    <property type="match status" value="1"/>
</dbReference>
<feature type="domain" description="BPTI/Kunitz inhibitor" evidence="8">
    <location>
        <begin position="1308"/>
        <end position="1358"/>
    </location>
</feature>
<keyword evidence="1" id="KW-0646">Protease inhibitor</keyword>
<feature type="compositionally biased region" description="Low complexity" evidence="5">
    <location>
        <begin position="1623"/>
        <end position="1640"/>
    </location>
</feature>
<dbReference type="Gene3D" id="4.10.410.10">
    <property type="entry name" value="Pancreatic trypsin inhibitor Kunitz domain"/>
    <property type="match status" value="2"/>
</dbReference>
<evidence type="ECO:0000259" key="7">
    <source>
        <dbReference type="PROSITE" id="PS50026"/>
    </source>
</evidence>
<evidence type="ECO:0000256" key="5">
    <source>
        <dbReference type="SAM" id="MobiDB-lite"/>
    </source>
</evidence>
<dbReference type="SMART" id="SM00214">
    <property type="entry name" value="VWC"/>
    <property type="match status" value="5"/>
</dbReference>
<feature type="region of interest" description="Disordered" evidence="5">
    <location>
        <begin position="1623"/>
        <end position="1653"/>
    </location>
</feature>
<feature type="chain" id="PRO_5013094087" description="Papilin" evidence="6">
    <location>
        <begin position="28"/>
        <end position="1735"/>
    </location>
</feature>
<feature type="compositionally biased region" description="Polar residues" evidence="5">
    <location>
        <begin position="1106"/>
        <end position="1123"/>
    </location>
</feature>
<feature type="domain" description="EGF-like" evidence="7">
    <location>
        <begin position="1256"/>
        <end position="1295"/>
    </location>
</feature>
<dbReference type="InterPro" id="IPR001007">
    <property type="entry name" value="VWF_dom"/>
</dbReference>
<dbReference type="PROSITE" id="PS50279">
    <property type="entry name" value="BPTI_KUNITZ_2"/>
    <property type="match status" value="2"/>
</dbReference>
<feature type="region of interest" description="Disordered" evidence="5">
    <location>
        <begin position="1101"/>
        <end position="1123"/>
    </location>
</feature>
<feature type="region of interest" description="Disordered" evidence="5">
    <location>
        <begin position="101"/>
        <end position="152"/>
    </location>
</feature>
<feature type="region of interest" description="Disordered" evidence="5">
    <location>
        <begin position="768"/>
        <end position="789"/>
    </location>
</feature>
<evidence type="ECO:0000313" key="11">
    <source>
        <dbReference type="Proteomes" id="UP000192578"/>
    </source>
</evidence>
<dbReference type="CDD" id="cd00109">
    <property type="entry name" value="Kunitz-type"/>
    <property type="match status" value="2"/>
</dbReference>
<proteinExistence type="predicted"/>
<keyword evidence="4" id="KW-0245">EGF-like domain</keyword>
<feature type="region of interest" description="Disordered" evidence="5">
    <location>
        <begin position="198"/>
        <end position="332"/>
    </location>
</feature>
<dbReference type="InterPro" id="IPR020901">
    <property type="entry name" value="Prtase_inh_Kunz-CS"/>
</dbReference>
<feature type="domain" description="BPTI/Kunitz inhibitor" evidence="8">
    <location>
        <begin position="1683"/>
        <end position="1733"/>
    </location>
</feature>
<dbReference type="Proteomes" id="UP000192578">
    <property type="component" value="Unassembled WGS sequence"/>
</dbReference>
<feature type="region of interest" description="Disordered" evidence="5">
    <location>
        <begin position="695"/>
        <end position="747"/>
    </location>
</feature>
<feature type="signal peptide" evidence="6">
    <location>
        <begin position="1"/>
        <end position="27"/>
    </location>
</feature>
<dbReference type="PROSITE" id="PS00280">
    <property type="entry name" value="BPTI_KUNITZ_1"/>
    <property type="match status" value="2"/>
</dbReference>
<comment type="caution">
    <text evidence="4">Lacks conserved residue(s) required for the propagation of feature annotation.</text>
</comment>
<feature type="compositionally biased region" description="Low complexity" evidence="5">
    <location>
        <begin position="256"/>
        <end position="332"/>
    </location>
</feature>
<keyword evidence="11" id="KW-1185">Reference proteome</keyword>
<evidence type="ECO:0000256" key="6">
    <source>
        <dbReference type="SAM" id="SignalP"/>
    </source>
</evidence>
<feature type="domain" description="DOMON" evidence="9">
    <location>
        <begin position="833"/>
        <end position="951"/>
    </location>
</feature>
<protein>
    <recommendedName>
        <fullName evidence="12">Papilin</fullName>
    </recommendedName>
</protein>
<dbReference type="PROSITE" id="PS01186">
    <property type="entry name" value="EGF_2"/>
    <property type="match status" value="2"/>
</dbReference>
<feature type="domain" description="EGF-like" evidence="7">
    <location>
        <begin position="1209"/>
        <end position="1249"/>
    </location>
</feature>
<evidence type="ECO:0000256" key="3">
    <source>
        <dbReference type="ARBA" id="ARBA00023157"/>
    </source>
</evidence>
<dbReference type="Pfam" id="PF03351">
    <property type="entry name" value="DOMON"/>
    <property type="match status" value="1"/>
</dbReference>
<feature type="region of interest" description="Disordered" evidence="5">
    <location>
        <begin position="1583"/>
        <end position="1606"/>
    </location>
</feature>
<dbReference type="SUPFAM" id="SSF57362">
    <property type="entry name" value="BPTI-like"/>
    <property type="match status" value="2"/>
</dbReference>
<sequence length="1735" mass="185120">MASFQRVLSVPSVCVCLFSFVIVVVPAANWDGPNVNLNNDPFKNVNGFTDPFNNFKAPEPRMDLSDQRPDLVARESPNSYGGGANNQQPAFSAEGRQFPEAASLYGDGSGNSMQFGPREQQQQNPYFNSQPQNPQYGIPDMRQMPLPNLPSPNVNLPNNNLQFPNFQEPNFQLPNTANLGGPGMARDFNAGQGQFQAPFAQQPMGPVGDGQFSVPGMQGVNPLQQISQGDNQDFSSLPMGQRQAGPRPFFTEAGPSSSSSLNNNNFQQQPSQQQNSFANQNNNFNGQLQNGNNFNAQNGNNFNAQNGNNFNGQFQNENNNFNAQNGNGNLFQQQNQNTDQFQFQGQNGQQNQEQNVPQNFQQNGQQNLEQNQNQNNQNQNQEQNQNQNNQNQNQNQNQEQQSNGEGQGFNTQGMVGVGSAKVVPIEQFQQQGNMDSANNQQNGQQAVEEVTTTEAAPAAEISEPLRIPEGLRAKAAGIPDCGFHGMESWQKTPCETCRCTKGITTCEKVKCGERPDDLSCIPIFHFTTCCPTFQCAKNASRGVLPNVESPVEEGDSCEEVGKFVSTPLSKPCSACKCNDKLVIQCKPISCPPRPKDPACRERLPRNPTVCCAEFDCPRTRGVLNVTSIKPQSVALDTAEDTADGMSDLGSESSGRNSFGNSGAVLSSVDALASTEQPIVVQAVVEELTTVAEAETTSTSVKPTRLIKQAKRSTMKKATFTTTTTEEPDYTDDDSAATTSAPRPKGLNQNVKLPQIAVIPVALEVATTENVEEQTSPSTAAATTTSTLATKPTEKLTTKFQAVTATNTNSERGAIHDCQGGWKFPSGCDVSRDCAYVARWKQLPADQSVRFKITTRDADKWTGIGFSKTKSFDKVDMVVGWVDKNNRVIIQDRHGSAHQPQLDKLQTLTALRGHRSQNQTTIEFTRRQKSHDNEDIMIDDETCPYFIFPVKGGSFESFTQKIQPHVEDPEVSDVGVCITKCNDNAGASDVLTAKTTRPAVAATGNDVATAAPPTKSAAAVSGDGGSCFVEGAVISLNPCQNCTCQDGLIKCLNVNCRESFAQHMGCIPSFKVGVCCPEWQCPAGKSNQIASSSSSVTASLASGRAGQRSTLQTGSTTKASTKAQNPDKLLLLSKKQFNGSNLEGEVNSALEQIPDRMGVVPTAPANWSQSSLATSASTLAGDAEEVVATSTVVAISTVAATSTVAAPLEAVDVCLNYNCGANANCVVVGAGIPGCVCKSGFEGDATIACLRPNGKASTNFCASVKCGINARCYDIDGRPQCKCDGGFSGDPMVSCDIESHGGFVQPAECQLRSEIGGCQNFGMRWQFDSRISGCRQFVYSGCAGNDNNFESRAQCEQRCVPQKRFYRDKPCDSESELDSRACSRCECAEQGFLACTPISCGAPPNKECRVIPQASSECCPKYDCSVISGAQQNSTEVVSGSVNTKSDICSGVTCHEPAFKAGCIRVKLPGECCPTIQCGNAVINASGSAVSNATLNLAAVGARNASSVLLPGVPCSLDDKISSSNPCLSCECLNGSTTCTQVTCPPITPEQRRRCRITQLANQCCLSVECSTVTRLALSTLRPTTASPEVTASNADESANSTTQEASTKPVVLVMMSDASTALSTPITTSTTTSTTAPTTAVWTRGPRRTTQASSPITAAITAKKASTAAAVAKATAPVGRPGCSEAADGGVCRANITRWYYNAATAKCETFTYSGCGGNKNRYLTEERCKSSCSK</sequence>
<dbReference type="SMART" id="SM00664">
    <property type="entry name" value="DoH"/>
    <property type="match status" value="1"/>
</dbReference>
<feature type="compositionally biased region" description="Polar residues" evidence="5">
    <location>
        <begin position="221"/>
        <end position="235"/>
    </location>
</feature>
<dbReference type="CDD" id="cd09631">
    <property type="entry name" value="DOMON_DOH"/>
    <property type="match status" value="1"/>
</dbReference>
<evidence type="ECO:0008006" key="12">
    <source>
        <dbReference type="Google" id="ProtNLM"/>
    </source>
</evidence>
<dbReference type="InterPro" id="IPR036880">
    <property type="entry name" value="Kunitz_BPTI_sf"/>
</dbReference>
<keyword evidence="6" id="KW-0732">Signal</keyword>
<gene>
    <name evidence="10" type="ORF">BV898_03871</name>
</gene>
<evidence type="ECO:0000256" key="2">
    <source>
        <dbReference type="ARBA" id="ARBA00022900"/>
    </source>
</evidence>
<dbReference type="SMART" id="SM00181">
    <property type="entry name" value="EGF"/>
    <property type="match status" value="2"/>
</dbReference>
<reference evidence="11" key="1">
    <citation type="submission" date="2017-01" db="EMBL/GenBank/DDBJ databases">
        <title>Comparative genomics of anhydrobiosis in the tardigrade Hypsibius dujardini.</title>
        <authorList>
            <person name="Yoshida Y."/>
            <person name="Koutsovoulos G."/>
            <person name="Laetsch D."/>
            <person name="Stevens L."/>
            <person name="Kumar S."/>
            <person name="Horikawa D."/>
            <person name="Ishino K."/>
            <person name="Komine S."/>
            <person name="Tomita M."/>
            <person name="Blaxter M."/>
            <person name="Arakawa K."/>
        </authorList>
    </citation>
    <scope>NUCLEOTIDE SEQUENCE [LARGE SCALE GENOMIC DNA]</scope>
    <source>
        <strain evidence="11">Z151</strain>
    </source>
</reference>
<feature type="compositionally biased region" description="Low complexity" evidence="5">
    <location>
        <begin position="371"/>
        <end position="410"/>
    </location>
</feature>
<dbReference type="SUPFAM" id="SSF57603">
    <property type="entry name" value="FnI-like domain"/>
    <property type="match status" value="1"/>
</dbReference>
<name>A0A1W0X3Y0_HYPEX</name>
<dbReference type="PRINTS" id="PR00759">
    <property type="entry name" value="BASICPTASE"/>
</dbReference>
<feature type="compositionally biased region" description="Acidic residues" evidence="5">
    <location>
        <begin position="725"/>
        <end position="734"/>
    </location>
</feature>
<evidence type="ECO:0000256" key="4">
    <source>
        <dbReference type="PROSITE-ProRule" id="PRU00076"/>
    </source>
</evidence>
<keyword evidence="2" id="KW-0722">Serine protease inhibitor</keyword>
<comment type="caution">
    <text evidence="10">The sequence shown here is derived from an EMBL/GenBank/DDBJ whole genome shotgun (WGS) entry which is preliminary data.</text>
</comment>
<evidence type="ECO:0000259" key="9">
    <source>
        <dbReference type="PROSITE" id="PS50836"/>
    </source>
</evidence>
<dbReference type="InterPro" id="IPR000742">
    <property type="entry name" value="EGF"/>
</dbReference>
<dbReference type="InterPro" id="IPR005018">
    <property type="entry name" value="DOMON_domain"/>
</dbReference>
<dbReference type="EMBL" id="MTYJ01000019">
    <property type="protein sequence ID" value="OQV22024.1"/>
    <property type="molecule type" value="Genomic_DNA"/>
</dbReference>
<dbReference type="PROSITE" id="PS50836">
    <property type="entry name" value="DOMON"/>
    <property type="match status" value="1"/>
</dbReference>
<dbReference type="PANTHER" id="PTHR46901:SF2">
    <property type="entry name" value="GH04942P"/>
    <property type="match status" value="1"/>
</dbReference>
<dbReference type="InterPro" id="IPR045266">
    <property type="entry name" value="DOH_DOMON"/>
</dbReference>
<dbReference type="Pfam" id="PF00014">
    <property type="entry name" value="Kunitz_BPTI"/>
    <property type="match status" value="2"/>
</dbReference>
<organism evidence="10 11">
    <name type="scientific">Hypsibius exemplaris</name>
    <name type="common">Freshwater tardigrade</name>
    <dbReference type="NCBI Taxonomy" id="2072580"/>
    <lineage>
        <taxon>Eukaryota</taxon>
        <taxon>Metazoa</taxon>
        <taxon>Ecdysozoa</taxon>
        <taxon>Tardigrada</taxon>
        <taxon>Eutardigrada</taxon>
        <taxon>Parachela</taxon>
        <taxon>Hypsibioidea</taxon>
        <taxon>Hypsibiidae</taxon>
        <taxon>Hypsibius</taxon>
    </lineage>
</organism>
<evidence type="ECO:0000313" key="10">
    <source>
        <dbReference type="EMBL" id="OQV22024.1"/>
    </source>
</evidence>
<evidence type="ECO:0000256" key="1">
    <source>
        <dbReference type="ARBA" id="ARBA00022690"/>
    </source>
</evidence>
<dbReference type="PANTHER" id="PTHR46901">
    <property type="entry name" value="GH04942P"/>
    <property type="match status" value="1"/>
</dbReference>